<dbReference type="OrthoDB" id="9785276at2"/>
<dbReference type="InterPro" id="IPR007867">
    <property type="entry name" value="GMC_OxRtase_C"/>
</dbReference>
<name>A0A2S0US96_9RHOB</name>
<keyword evidence="8" id="KW-1185">Reference proteome</keyword>
<evidence type="ECO:0000256" key="3">
    <source>
        <dbReference type="ARBA" id="ARBA00022630"/>
    </source>
</evidence>
<dbReference type="PANTHER" id="PTHR11552">
    <property type="entry name" value="GLUCOSE-METHANOL-CHOLINE GMC OXIDOREDUCTASE"/>
    <property type="match status" value="1"/>
</dbReference>
<protein>
    <submittedName>
        <fullName evidence="7">Glucose-methanol-choline oxidoreductase</fullName>
    </submittedName>
</protein>
<feature type="domain" description="Glucose-methanol-choline oxidoreductase N-terminal" evidence="6">
    <location>
        <begin position="253"/>
        <end position="267"/>
    </location>
</feature>
<dbReference type="Gene3D" id="3.30.560.10">
    <property type="entry name" value="Glucose Oxidase, domain 3"/>
    <property type="match status" value="1"/>
</dbReference>
<keyword evidence="7" id="KW-0614">Plasmid</keyword>
<dbReference type="SUPFAM" id="SSF51905">
    <property type="entry name" value="FAD/NAD(P)-binding domain"/>
    <property type="match status" value="1"/>
</dbReference>
<organism evidence="7 8">
    <name type="scientific">Paragemmobacter aquarius</name>
    <dbReference type="NCBI Taxonomy" id="2169400"/>
    <lineage>
        <taxon>Bacteria</taxon>
        <taxon>Pseudomonadati</taxon>
        <taxon>Pseudomonadota</taxon>
        <taxon>Alphaproteobacteria</taxon>
        <taxon>Rhodobacterales</taxon>
        <taxon>Paracoccaceae</taxon>
        <taxon>Paragemmobacter</taxon>
    </lineage>
</organism>
<evidence type="ECO:0000313" key="7">
    <source>
        <dbReference type="EMBL" id="AWB50677.1"/>
    </source>
</evidence>
<feature type="binding site" evidence="5">
    <location>
        <position position="462"/>
    </location>
    <ligand>
        <name>substrate</name>
    </ligand>
</feature>
<evidence type="ECO:0000313" key="8">
    <source>
        <dbReference type="Proteomes" id="UP000244496"/>
    </source>
</evidence>
<dbReference type="GO" id="GO:0050660">
    <property type="term" value="F:flavin adenine dinucleotide binding"/>
    <property type="evidence" value="ECO:0007669"/>
    <property type="project" value="InterPro"/>
</dbReference>
<dbReference type="PROSITE" id="PS00624">
    <property type="entry name" value="GMC_OXRED_2"/>
    <property type="match status" value="1"/>
</dbReference>
<dbReference type="RefSeq" id="WP_108437482.1">
    <property type="nucleotide sequence ID" value="NZ_CP028919.1"/>
</dbReference>
<comment type="cofactor">
    <cofactor evidence="1 5">
        <name>FAD</name>
        <dbReference type="ChEBI" id="CHEBI:57692"/>
    </cofactor>
</comment>
<dbReference type="EMBL" id="CP028919">
    <property type="protein sequence ID" value="AWB50677.1"/>
    <property type="molecule type" value="Genomic_DNA"/>
</dbReference>
<dbReference type="SUPFAM" id="SSF54373">
    <property type="entry name" value="FAD-linked reductases, C-terminal domain"/>
    <property type="match status" value="1"/>
</dbReference>
<dbReference type="KEGG" id="geh:HYN69_19025"/>
<geneLocation type="plasmid" evidence="7">
    <name>unnamed1</name>
</geneLocation>
<evidence type="ECO:0000256" key="5">
    <source>
        <dbReference type="PIRSR" id="PIRSR000137-2"/>
    </source>
</evidence>
<dbReference type="Pfam" id="PF05199">
    <property type="entry name" value="GMC_oxred_C"/>
    <property type="match status" value="1"/>
</dbReference>
<sequence length="526" mass="56157">MDHTFDYIIVGGGTAGCVLANRLTDDPAISVLMIEAGGNAINDAVESPFRWNELLLTDLDWAYMGVPQPGLQGRQVYSASGRGIGGTSNIFHMIHTRGRPQDYDDWAAQGASGWSHSDVLPYLQKLERQLDGTNPTAGKAGMIPVSNAGDTGNPVSRTFIDACVEIGYPEVDDFNASNTGAGWHHVDMEAGKRVGVYAAYYAPAKDRANLTVVTRAMANRIVLDGKRATGVEYSADGSTVIATARREVLVTTGTIQTPKLLMLSGIGPKADLDALGLDVKHVLPGVGQNLHDHPLVIGPIGYLAEPALPPRGNVTEVALFCSSSNDQSVPDLEICLVHRAPFGPKFFESVIKRVQTGQPVANATELVDPHVVLALPGLVRPLSRGSIRLQSTDPAAHPLVDCNYFGEASDLERTVDMIEISRKIFAAKAFAEGLGLVELSPGPTVTTRDALRQWVIENIGSYYHFVGTSKMGTDAMAVVDPTLKVHGIDGLRICDASIMPTIVSANTHTTTVMIAERAADFILGQA</sequence>
<dbReference type="PIRSF" id="PIRSF000137">
    <property type="entry name" value="Alcohol_oxidase"/>
    <property type="match status" value="1"/>
</dbReference>
<evidence type="ECO:0000256" key="2">
    <source>
        <dbReference type="ARBA" id="ARBA00010790"/>
    </source>
</evidence>
<evidence type="ECO:0000256" key="4">
    <source>
        <dbReference type="ARBA" id="ARBA00022827"/>
    </source>
</evidence>
<reference evidence="7 8" key="1">
    <citation type="submission" date="2018-04" db="EMBL/GenBank/DDBJ databases">
        <title>Genome sequencing of Gemmobacter.</title>
        <authorList>
            <person name="Yi H."/>
            <person name="Baek M.-G."/>
        </authorList>
    </citation>
    <scope>NUCLEOTIDE SEQUENCE [LARGE SCALE GENOMIC DNA]</scope>
    <source>
        <strain evidence="7 8">HYN0069</strain>
        <plasmid evidence="8">Plasmid unnamed1</plasmid>
    </source>
</reference>
<dbReference type="PANTHER" id="PTHR11552:SF147">
    <property type="entry name" value="CHOLINE DEHYDROGENASE, MITOCHONDRIAL"/>
    <property type="match status" value="1"/>
</dbReference>
<evidence type="ECO:0000256" key="1">
    <source>
        <dbReference type="ARBA" id="ARBA00001974"/>
    </source>
</evidence>
<dbReference type="InterPro" id="IPR036188">
    <property type="entry name" value="FAD/NAD-bd_sf"/>
</dbReference>
<dbReference type="AlphaFoldDB" id="A0A2S0US96"/>
<dbReference type="GO" id="GO:0016614">
    <property type="term" value="F:oxidoreductase activity, acting on CH-OH group of donors"/>
    <property type="evidence" value="ECO:0007669"/>
    <property type="project" value="InterPro"/>
</dbReference>
<dbReference type="InterPro" id="IPR012132">
    <property type="entry name" value="GMC_OxRdtase"/>
</dbReference>
<accession>A0A2S0US96</accession>
<feature type="binding site" evidence="5">
    <location>
        <position position="87"/>
    </location>
    <ligand>
        <name>FAD</name>
        <dbReference type="ChEBI" id="CHEBI:57692"/>
    </ligand>
</feature>
<keyword evidence="4 5" id="KW-0274">FAD</keyword>
<dbReference type="Pfam" id="PF00732">
    <property type="entry name" value="GMC_oxred_N"/>
    <property type="match status" value="1"/>
</dbReference>
<dbReference type="Gene3D" id="3.50.50.60">
    <property type="entry name" value="FAD/NAD(P)-binding domain"/>
    <property type="match status" value="1"/>
</dbReference>
<keyword evidence="3" id="KW-0285">Flavoprotein</keyword>
<dbReference type="InterPro" id="IPR000172">
    <property type="entry name" value="GMC_OxRdtase_N"/>
</dbReference>
<proteinExistence type="inferred from homology"/>
<gene>
    <name evidence="7" type="ORF">HYN69_19025</name>
</gene>
<evidence type="ECO:0000259" key="6">
    <source>
        <dbReference type="PROSITE" id="PS00624"/>
    </source>
</evidence>
<dbReference type="Proteomes" id="UP000244496">
    <property type="component" value="Plasmid unnamed1"/>
</dbReference>
<comment type="similarity">
    <text evidence="2">Belongs to the GMC oxidoreductase family.</text>
</comment>